<proteinExistence type="predicted"/>
<accession>X1P4B0</accession>
<name>X1P4B0_9ZZZZ</name>
<evidence type="ECO:0000313" key="2">
    <source>
        <dbReference type="EMBL" id="GAI25754.1"/>
    </source>
</evidence>
<protein>
    <recommendedName>
        <fullName evidence="1">PKD-like domain-containing protein</fullName>
    </recommendedName>
</protein>
<organism evidence="2">
    <name type="scientific">marine sediment metagenome</name>
    <dbReference type="NCBI Taxonomy" id="412755"/>
    <lineage>
        <taxon>unclassified sequences</taxon>
        <taxon>metagenomes</taxon>
        <taxon>ecological metagenomes</taxon>
    </lineage>
</organism>
<feature type="non-terminal residue" evidence="2">
    <location>
        <position position="1"/>
    </location>
</feature>
<reference evidence="2" key="1">
    <citation type="journal article" date="2014" name="Front. Microbiol.">
        <title>High frequency of phylogenetically diverse reductive dehalogenase-homologous genes in deep subseafloor sedimentary metagenomes.</title>
        <authorList>
            <person name="Kawai M."/>
            <person name="Futagami T."/>
            <person name="Toyoda A."/>
            <person name="Takaki Y."/>
            <person name="Nishi S."/>
            <person name="Hori S."/>
            <person name="Arai W."/>
            <person name="Tsubouchi T."/>
            <person name="Morono Y."/>
            <person name="Uchiyama I."/>
            <person name="Ito T."/>
            <person name="Fujiyama A."/>
            <person name="Inagaki F."/>
            <person name="Takami H."/>
        </authorList>
    </citation>
    <scope>NUCLEOTIDE SEQUENCE</scope>
    <source>
        <strain evidence="2">Expedition CK06-06</strain>
    </source>
</reference>
<dbReference type="EMBL" id="BARV01016334">
    <property type="protein sequence ID" value="GAI25754.1"/>
    <property type="molecule type" value="Genomic_DNA"/>
</dbReference>
<sequence length="64" mass="6675">VNVVYTVVPVSANSCLGEPEVITVTIKSEPVGADDTDNACSDEVLNYDLQANVNAVNGQSSDFS</sequence>
<dbReference type="Pfam" id="PF19406">
    <property type="entry name" value="PKD_5"/>
    <property type="match status" value="1"/>
</dbReference>
<feature type="domain" description="PKD-like" evidence="1">
    <location>
        <begin position="2"/>
        <end position="30"/>
    </location>
</feature>
<comment type="caution">
    <text evidence="2">The sequence shown here is derived from an EMBL/GenBank/DDBJ whole genome shotgun (WGS) entry which is preliminary data.</text>
</comment>
<gene>
    <name evidence="2" type="ORF">S06H3_28050</name>
</gene>
<evidence type="ECO:0000259" key="1">
    <source>
        <dbReference type="Pfam" id="PF19406"/>
    </source>
</evidence>
<dbReference type="AlphaFoldDB" id="X1P4B0"/>
<dbReference type="InterPro" id="IPR045828">
    <property type="entry name" value="PKD_Bacteroidetes"/>
</dbReference>